<organism evidence="1">
    <name type="scientific">Rhizophora mucronata</name>
    <name type="common">Asiatic mangrove</name>
    <dbReference type="NCBI Taxonomy" id="61149"/>
    <lineage>
        <taxon>Eukaryota</taxon>
        <taxon>Viridiplantae</taxon>
        <taxon>Streptophyta</taxon>
        <taxon>Embryophyta</taxon>
        <taxon>Tracheophyta</taxon>
        <taxon>Spermatophyta</taxon>
        <taxon>Magnoliopsida</taxon>
        <taxon>eudicotyledons</taxon>
        <taxon>Gunneridae</taxon>
        <taxon>Pentapetalae</taxon>
        <taxon>rosids</taxon>
        <taxon>fabids</taxon>
        <taxon>Malpighiales</taxon>
        <taxon>Rhizophoraceae</taxon>
        <taxon>Rhizophora</taxon>
    </lineage>
</organism>
<name>A0A2P2P4N8_RHIMU</name>
<evidence type="ECO:0000313" key="1">
    <source>
        <dbReference type="EMBL" id="MBX49649.1"/>
    </source>
</evidence>
<dbReference type="EMBL" id="GGEC01069165">
    <property type="protein sequence ID" value="MBX49649.1"/>
    <property type="molecule type" value="Transcribed_RNA"/>
</dbReference>
<reference evidence="1" key="1">
    <citation type="submission" date="2018-02" db="EMBL/GenBank/DDBJ databases">
        <title>Rhizophora mucronata_Transcriptome.</title>
        <authorList>
            <person name="Meera S.P."/>
            <person name="Sreeshan A."/>
            <person name="Augustine A."/>
        </authorList>
    </citation>
    <scope>NUCLEOTIDE SEQUENCE</scope>
    <source>
        <tissue evidence="1">Leaf</tissue>
    </source>
</reference>
<protein>
    <submittedName>
        <fullName evidence="1">Uncharacterized protein</fullName>
    </submittedName>
</protein>
<dbReference type="AlphaFoldDB" id="A0A2P2P4N8"/>
<sequence length="107" mass="12327">MCQGLVFLTFTRPGEGDMIYGHDILLCYKVCESYLKPTKIIHPSLTQGILHEPGQSLTLGILLEMDEERHWLKNFVNHKCRTFTVFPEPTVVFPKTFLDIMNLVNCL</sequence>
<accession>A0A2P2P4N8</accession>
<proteinExistence type="predicted"/>